<protein>
    <recommendedName>
        <fullName evidence="4">Integron gene cassette protein</fullName>
    </recommendedName>
</protein>
<evidence type="ECO:0000256" key="1">
    <source>
        <dbReference type="SAM" id="Phobius"/>
    </source>
</evidence>
<comment type="caution">
    <text evidence="2">The sequence shown here is derived from an EMBL/GenBank/DDBJ whole genome shotgun (WGS) entry which is preliminary data.</text>
</comment>
<keyword evidence="1" id="KW-1133">Transmembrane helix</keyword>
<dbReference type="EMBL" id="BAABLX010000018">
    <property type="protein sequence ID" value="GAA4943692.1"/>
    <property type="molecule type" value="Genomic_DNA"/>
</dbReference>
<evidence type="ECO:0008006" key="4">
    <source>
        <dbReference type="Google" id="ProtNLM"/>
    </source>
</evidence>
<evidence type="ECO:0000313" key="3">
    <source>
        <dbReference type="Proteomes" id="UP001409585"/>
    </source>
</evidence>
<reference evidence="3" key="1">
    <citation type="journal article" date="2019" name="Int. J. Syst. Evol. Microbiol.">
        <title>The Global Catalogue of Microorganisms (GCM) 10K type strain sequencing project: providing services to taxonomists for standard genome sequencing and annotation.</title>
        <authorList>
            <consortium name="The Broad Institute Genomics Platform"/>
            <consortium name="The Broad Institute Genome Sequencing Center for Infectious Disease"/>
            <person name="Wu L."/>
            <person name="Ma J."/>
        </authorList>
    </citation>
    <scope>NUCLEOTIDE SEQUENCE [LARGE SCALE GENOMIC DNA]</scope>
    <source>
        <strain evidence="3">JCM 19134</strain>
    </source>
</reference>
<evidence type="ECO:0000313" key="2">
    <source>
        <dbReference type="EMBL" id="GAA4943692.1"/>
    </source>
</evidence>
<keyword evidence="1" id="KW-0812">Transmembrane</keyword>
<feature type="transmembrane region" description="Helical" evidence="1">
    <location>
        <begin position="17"/>
        <end position="35"/>
    </location>
</feature>
<name>A0AAV3U2R6_9ALTE</name>
<keyword evidence="1" id="KW-0472">Membrane</keyword>
<accession>A0AAV3U2R6</accession>
<sequence>MIRIIRNKELLSDVMQSIGYFVFVSGLFTIALPLIKKNEIDAWPFILLFLSTMAISYIFTLAYVVRPAIQAYYPQFGLAGLDDELVRLPWYHASNVIFSGLAIIAALAGWYVVRLGMASGA</sequence>
<dbReference type="Proteomes" id="UP001409585">
    <property type="component" value="Unassembled WGS sequence"/>
</dbReference>
<organism evidence="2 3">
    <name type="scientific">Halioxenophilus aromaticivorans</name>
    <dbReference type="NCBI Taxonomy" id="1306992"/>
    <lineage>
        <taxon>Bacteria</taxon>
        <taxon>Pseudomonadati</taxon>
        <taxon>Pseudomonadota</taxon>
        <taxon>Gammaproteobacteria</taxon>
        <taxon>Alteromonadales</taxon>
        <taxon>Alteromonadaceae</taxon>
        <taxon>Halioxenophilus</taxon>
    </lineage>
</organism>
<dbReference type="RefSeq" id="WP_345421955.1">
    <property type="nucleotide sequence ID" value="NZ_AP031496.1"/>
</dbReference>
<gene>
    <name evidence="2" type="ORF">GCM10025791_23170</name>
</gene>
<proteinExistence type="predicted"/>
<keyword evidence="3" id="KW-1185">Reference proteome</keyword>
<feature type="transmembrane region" description="Helical" evidence="1">
    <location>
        <begin position="90"/>
        <end position="113"/>
    </location>
</feature>
<feature type="transmembrane region" description="Helical" evidence="1">
    <location>
        <begin position="42"/>
        <end position="65"/>
    </location>
</feature>
<dbReference type="AlphaFoldDB" id="A0AAV3U2R6"/>